<name>A0A3M0M8Z4_9RHOB</name>
<comment type="caution">
    <text evidence="1">The sequence shown here is derived from an EMBL/GenBank/DDBJ whole genome shotgun (WGS) entry which is preliminary data.</text>
</comment>
<evidence type="ECO:0000313" key="1">
    <source>
        <dbReference type="EMBL" id="RMC33713.1"/>
    </source>
</evidence>
<dbReference type="EMBL" id="QOKZ01000006">
    <property type="protein sequence ID" value="RMC33713.1"/>
    <property type="molecule type" value="Genomic_DNA"/>
</dbReference>
<dbReference type="RefSeq" id="WP_122113266.1">
    <property type="nucleotide sequence ID" value="NZ_QOKZ01000006.1"/>
</dbReference>
<dbReference type="Proteomes" id="UP000273516">
    <property type="component" value="Unassembled WGS sequence"/>
</dbReference>
<gene>
    <name evidence="1" type="ORF">C9E81_15510</name>
</gene>
<dbReference type="OrthoDB" id="7876519at2"/>
<proteinExistence type="predicted"/>
<organism evidence="1 2">
    <name type="scientific">Paracoccus alkanivorans</name>
    <dbReference type="NCBI Taxonomy" id="2116655"/>
    <lineage>
        <taxon>Bacteria</taxon>
        <taxon>Pseudomonadati</taxon>
        <taxon>Pseudomonadota</taxon>
        <taxon>Alphaproteobacteria</taxon>
        <taxon>Rhodobacterales</taxon>
        <taxon>Paracoccaceae</taxon>
        <taxon>Paracoccus</taxon>
    </lineage>
</organism>
<evidence type="ECO:0000313" key="2">
    <source>
        <dbReference type="Proteomes" id="UP000273516"/>
    </source>
</evidence>
<protein>
    <submittedName>
        <fullName evidence="1">Uncharacterized protein</fullName>
    </submittedName>
</protein>
<dbReference type="AlphaFoldDB" id="A0A3M0M8Z4"/>
<accession>A0A3M0M8Z4</accession>
<sequence length="67" mass="7525">MKHVSAPSAVTLDRLQKAYHKAAKMVDTDPDYLPVFTRLEEELAIFDNRNAVIARAKSIARAQKEIA</sequence>
<reference evidence="1 2" key="1">
    <citation type="submission" date="2018-07" db="EMBL/GenBank/DDBJ databases">
        <authorList>
            <person name="Zhang Y."/>
            <person name="Wang L."/>
            <person name="Ma S."/>
        </authorList>
    </citation>
    <scope>NUCLEOTIDE SEQUENCE [LARGE SCALE GENOMIC DNA]</scope>
    <source>
        <strain evidence="1 2">4-2</strain>
    </source>
</reference>
<keyword evidence="2" id="KW-1185">Reference proteome</keyword>